<name>A0A4Z1EJJ6_9HELO</name>
<protein>
    <submittedName>
        <fullName evidence="1">Uncharacterized protein</fullName>
    </submittedName>
</protein>
<dbReference type="Proteomes" id="UP000297777">
    <property type="component" value="Unassembled WGS sequence"/>
</dbReference>
<organism evidence="1 2">
    <name type="scientific">Botrytis tulipae</name>
    <dbReference type="NCBI Taxonomy" id="87230"/>
    <lineage>
        <taxon>Eukaryota</taxon>
        <taxon>Fungi</taxon>
        <taxon>Dikarya</taxon>
        <taxon>Ascomycota</taxon>
        <taxon>Pezizomycotina</taxon>
        <taxon>Leotiomycetes</taxon>
        <taxon>Helotiales</taxon>
        <taxon>Sclerotiniaceae</taxon>
        <taxon>Botrytis</taxon>
    </lineage>
</organism>
<dbReference type="EMBL" id="PQXH01000084">
    <property type="protein sequence ID" value="TGO12644.1"/>
    <property type="molecule type" value="Genomic_DNA"/>
</dbReference>
<proteinExistence type="predicted"/>
<dbReference type="AlphaFoldDB" id="A0A4Z1EJJ6"/>
<evidence type="ECO:0000313" key="1">
    <source>
        <dbReference type="EMBL" id="TGO12644.1"/>
    </source>
</evidence>
<reference evidence="1 2" key="1">
    <citation type="submission" date="2017-12" db="EMBL/GenBank/DDBJ databases">
        <title>Comparative genomics of Botrytis spp.</title>
        <authorList>
            <person name="Valero-Jimenez C.A."/>
            <person name="Tapia P."/>
            <person name="Veloso J."/>
            <person name="Silva-Moreno E."/>
            <person name="Staats M."/>
            <person name="Valdes J.H."/>
            <person name="Van Kan J.A.L."/>
        </authorList>
    </citation>
    <scope>NUCLEOTIDE SEQUENCE [LARGE SCALE GENOMIC DNA]</scope>
    <source>
        <strain evidence="1 2">Bt9001</strain>
    </source>
</reference>
<accession>A0A4Z1EJJ6</accession>
<comment type="caution">
    <text evidence="1">The sequence shown here is derived from an EMBL/GenBank/DDBJ whole genome shotgun (WGS) entry which is preliminary data.</text>
</comment>
<sequence length="81" mass="9261">MPTPESTTPSQQLPAVYISMAGSNNHANARVEQRHRDNYQQSIYQWLVVDETTLSATQYATLNNAITTLNYQQSIYQWLVV</sequence>
<keyword evidence="2" id="KW-1185">Reference proteome</keyword>
<evidence type="ECO:0000313" key="2">
    <source>
        <dbReference type="Proteomes" id="UP000297777"/>
    </source>
</evidence>
<gene>
    <name evidence="1" type="ORF">BTUL_0084g00020</name>
</gene>